<reference evidence="6" key="1">
    <citation type="submission" date="2021-05" db="EMBL/GenBank/DDBJ databases">
        <authorList>
            <person name="Alioto T."/>
            <person name="Alioto T."/>
            <person name="Gomez Garrido J."/>
        </authorList>
    </citation>
    <scope>NUCLEOTIDE SEQUENCE</scope>
</reference>
<feature type="region of interest" description="Disordered" evidence="4">
    <location>
        <begin position="1"/>
        <end position="28"/>
    </location>
</feature>
<dbReference type="EMBL" id="HBUE01315569">
    <property type="protein sequence ID" value="CAG6585450.1"/>
    <property type="molecule type" value="Transcribed_RNA"/>
</dbReference>
<evidence type="ECO:0000256" key="2">
    <source>
        <dbReference type="ARBA" id="ARBA00022737"/>
    </source>
</evidence>
<feature type="compositionally biased region" description="Acidic residues" evidence="4">
    <location>
        <begin position="293"/>
        <end position="325"/>
    </location>
</feature>
<feature type="compositionally biased region" description="Basic and acidic residues" evidence="4">
    <location>
        <begin position="326"/>
        <end position="340"/>
    </location>
</feature>
<feature type="domain" description="C2H2-type" evidence="5">
    <location>
        <begin position="413"/>
        <end position="441"/>
    </location>
</feature>
<evidence type="ECO:0000313" key="6">
    <source>
        <dbReference type="EMBL" id="CAG6533561.1"/>
    </source>
</evidence>
<dbReference type="PROSITE" id="PS50157">
    <property type="entry name" value="ZINC_FINGER_C2H2_2"/>
    <property type="match status" value="2"/>
</dbReference>
<dbReference type="AlphaFoldDB" id="A0A8D8HFK3"/>
<evidence type="ECO:0000256" key="3">
    <source>
        <dbReference type="PROSITE-ProRule" id="PRU00042"/>
    </source>
</evidence>
<evidence type="ECO:0000256" key="1">
    <source>
        <dbReference type="ARBA" id="ARBA00022723"/>
    </source>
</evidence>
<dbReference type="InterPro" id="IPR036236">
    <property type="entry name" value="Znf_C2H2_sf"/>
</dbReference>
<dbReference type="SMART" id="SM00355">
    <property type="entry name" value="ZnF_C2H2"/>
    <property type="match status" value="5"/>
</dbReference>
<protein>
    <submittedName>
        <fullName evidence="6">(northern house mosquito) hypothetical protein</fullName>
    </submittedName>
</protein>
<proteinExistence type="predicted"/>
<keyword evidence="3" id="KW-0863">Zinc-finger</keyword>
<evidence type="ECO:0000256" key="4">
    <source>
        <dbReference type="SAM" id="MobiDB-lite"/>
    </source>
</evidence>
<dbReference type="PROSITE" id="PS00028">
    <property type="entry name" value="ZINC_FINGER_C2H2_1"/>
    <property type="match status" value="1"/>
</dbReference>
<dbReference type="Gene3D" id="3.30.160.60">
    <property type="entry name" value="Classic Zinc Finger"/>
    <property type="match status" value="1"/>
</dbReference>
<accession>A0A8D8HFK3</accession>
<evidence type="ECO:0000259" key="5">
    <source>
        <dbReference type="PROSITE" id="PS50157"/>
    </source>
</evidence>
<feature type="region of interest" description="Disordered" evidence="4">
    <location>
        <begin position="293"/>
        <end position="340"/>
    </location>
</feature>
<dbReference type="SUPFAM" id="SSF57667">
    <property type="entry name" value="beta-beta-alpha zinc fingers"/>
    <property type="match status" value="1"/>
</dbReference>
<dbReference type="InterPro" id="IPR050758">
    <property type="entry name" value="Znf_C2H2-type"/>
</dbReference>
<dbReference type="GO" id="GO:0008270">
    <property type="term" value="F:zinc ion binding"/>
    <property type="evidence" value="ECO:0007669"/>
    <property type="project" value="UniProtKB-KW"/>
</dbReference>
<keyword evidence="3" id="KW-0862">Zinc</keyword>
<dbReference type="PANTHER" id="PTHR23234">
    <property type="entry name" value="ZNF44 PROTEIN"/>
    <property type="match status" value="1"/>
</dbReference>
<sequence>MAETRNRRRRSSAIDTNGEPDVSTAAATRNRRRRISVIDTNGEPDVSTAAVPLREFAIMKAPNCAKHPKEVHTNRWDLVELLSSHPDNNSDWQVVKTIKDGVGRVDRRKLDQDAVNIIENTFIQCMKCRFTSTIEAMYKHDYENCEINVCELCNIAFENSISLAVHTRKRDCTLIMHDRAANCIQCCFCGKTDICLNYTAMSSHVNFHKRYERARQNQLLVDCELTYDGGTLKSIKLDRIVQNEYPATKVISKFQVPLEKELKRIFKAMTAIESNLTQASQDDIIIMECVEEPQETEDPQESEDTQEPEDPQEPEDKQEPEDTQEQEDKQELEDKQEPDKTPAMFEVIHEQDNIMFHCKLCYAKYTTKLRVLSHYKVQHMGIVTIYTCETCGKNFKGRDVFTKHKKTHEPHNFKCESCYQTFVRGYELKRHQQTAKCRRKKAE</sequence>
<name>A0A8D8HFK3_CULPI</name>
<feature type="compositionally biased region" description="Basic residues" evidence="4">
    <location>
        <begin position="1"/>
        <end position="11"/>
    </location>
</feature>
<dbReference type="EMBL" id="HBUE01209189">
    <property type="protein sequence ID" value="CAG6533561.1"/>
    <property type="molecule type" value="Transcribed_RNA"/>
</dbReference>
<organism evidence="6">
    <name type="scientific">Culex pipiens</name>
    <name type="common">House mosquito</name>
    <dbReference type="NCBI Taxonomy" id="7175"/>
    <lineage>
        <taxon>Eukaryota</taxon>
        <taxon>Metazoa</taxon>
        <taxon>Ecdysozoa</taxon>
        <taxon>Arthropoda</taxon>
        <taxon>Hexapoda</taxon>
        <taxon>Insecta</taxon>
        <taxon>Pterygota</taxon>
        <taxon>Neoptera</taxon>
        <taxon>Endopterygota</taxon>
        <taxon>Diptera</taxon>
        <taxon>Nematocera</taxon>
        <taxon>Culicoidea</taxon>
        <taxon>Culicidae</taxon>
        <taxon>Culicinae</taxon>
        <taxon>Culicini</taxon>
        <taxon>Culex</taxon>
        <taxon>Culex</taxon>
    </lineage>
</organism>
<keyword evidence="2" id="KW-0677">Repeat</keyword>
<dbReference type="InterPro" id="IPR013087">
    <property type="entry name" value="Znf_C2H2_type"/>
</dbReference>
<keyword evidence="1" id="KW-0479">Metal-binding</keyword>
<feature type="domain" description="C2H2-type" evidence="5">
    <location>
        <begin position="386"/>
        <end position="413"/>
    </location>
</feature>
<dbReference type="PANTHER" id="PTHR23234:SF10">
    <property type="entry name" value="RIKEN CDNA 6720489N17 GENE-RELATED"/>
    <property type="match status" value="1"/>
</dbReference>